<dbReference type="HAMAP" id="MF_01629">
    <property type="entry name" value="PdxH"/>
    <property type="match status" value="1"/>
</dbReference>
<dbReference type="InterPro" id="IPR000659">
    <property type="entry name" value="Pyridox_Oxase"/>
</dbReference>
<dbReference type="Pfam" id="PF10590">
    <property type="entry name" value="PNP_phzG_C"/>
    <property type="match status" value="1"/>
</dbReference>
<protein>
    <recommendedName>
        <fullName evidence="5">Pyridoxine/pyridoxamine 5'-phosphate oxidase</fullName>
        <ecNumber evidence="5">1.4.3.5</ecNumber>
    </recommendedName>
    <alternativeName>
        <fullName evidence="5">PNP/PMP oxidase</fullName>
        <shortName evidence="5">PNPOx</shortName>
    </alternativeName>
    <alternativeName>
        <fullName evidence="5">Pyridoxal 5'-phosphate synthase</fullName>
    </alternativeName>
</protein>
<feature type="binding site" evidence="5">
    <location>
        <position position="154"/>
    </location>
    <ligand>
        <name>substrate</name>
    </ligand>
</feature>
<feature type="binding site" evidence="5">
    <location>
        <position position="218"/>
    </location>
    <ligand>
        <name>FMN</name>
        <dbReference type="ChEBI" id="CHEBI:58210"/>
    </ligand>
</feature>
<dbReference type="InterPro" id="IPR019740">
    <property type="entry name" value="Pyridox_Oxase_CS"/>
</dbReference>
<dbReference type="InterPro" id="IPR011576">
    <property type="entry name" value="Pyridox_Oxase_N"/>
</dbReference>
<organism evidence="8 9">
    <name type="scientific">Tenacibaculum vairaonense</name>
    <dbReference type="NCBI Taxonomy" id="3137860"/>
    <lineage>
        <taxon>Bacteria</taxon>
        <taxon>Pseudomonadati</taxon>
        <taxon>Bacteroidota</taxon>
        <taxon>Flavobacteriia</taxon>
        <taxon>Flavobacteriales</taxon>
        <taxon>Flavobacteriaceae</taxon>
        <taxon>Tenacibaculum</taxon>
    </lineage>
</organism>
<evidence type="ECO:0000256" key="5">
    <source>
        <dbReference type="HAMAP-Rule" id="MF_01629"/>
    </source>
</evidence>
<accession>A0ABP1FAJ3</accession>
<comment type="caution">
    <text evidence="8">The sequence shown here is derived from an EMBL/GenBank/DDBJ whole genome shotgun (WGS) entry which is preliminary data.</text>
</comment>
<comment type="catalytic activity">
    <reaction evidence="5">
        <text>pyridoxine 5'-phosphate + O2 = pyridoxal 5'-phosphate + H2O2</text>
        <dbReference type="Rhea" id="RHEA:15149"/>
        <dbReference type="ChEBI" id="CHEBI:15379"/>
        <dbReference type="ChEBI" id="CHEBI:16240"/>
        <dbReference type="ChEBI" id="CHEBI:58589"/>
        <dbReference type="ChEBI" id="CHEBI:597326"/>
        <dbReference type="EC" id="1.4.3.5"/>
    </reaction>
</comment>
<feature type="binding site" evidence="5">
    <location>
        <position position="128"/>
    </location>
    <ligand>
        <name>FMN</name>
        <dbReference type="ChEBI" id="CHEBI:58210"/>
    </ligand>
</feature>
<dbReference type="PANTHER" id="PTHR10851">
    <property type="entry name" value="PYRIDOXINE-5-PHOSPHATE OXIDASE"/>
    <property type="match status" value="1"/>
</dbReference>
<evidence type="ECO:0000256" key="4">
    <source>
        <dbReference type="ARBA" id="ARBA00023002"/>
    </source>
</evidence>
<evidence type="ECO:0000313" key="8">
    <source>
        <dbReference type="EMBL" id="CAL2105585.1"/>
    </source>
</evidence>
<reference evidence="8 9" key="1">
    <citation type="submission" date="2024-05" db="EMBL/GenBank/DDBJ databases">
        <authorList>
            <person name="Duchaud E."/>
        </authorList>
    </citation>
    <scope>NUCLEOTIDE SEQUENCE [LARGE SCALE GENOMIC DNA]</scope>
    <source>
        <strain evidence="8">Ena-SAMPLE-TAB-13-05-2024-13:56:06:370-140305</strain>
    </source>
</reference>
<feature type="binding site" evidence="5">
    <location>
        <begin position="84"/>
        <end position="89"/>
    </location>
    <ligand>
        <name>FMN</name>
        <dbReference type="ChEBI" id="CHEBI:58210"/>
    </ligand>
</feature>
<name>A0ABP1FAJ3_9FLAO</name>
<feature type="binding site" evidence="5">
    <location>
        <position position="106"/>
    </location>
    <ligand>
        <name>FMN</name>
        <dbReference type="ChEBI" id="CHEBI:58210"/>
    </ligand>
</feature>
<feature type="binding site" evidence="5">
    <location>
        <begin position="163"/>
        <end position="164"/>
    </location>
    <ligand>
        <name>FMN</name>
        <dbReference type="ChEBI" id="CHEBI:58210"/>
    </ligand>
</feature>
<dbReference type="PIRSF" id="PIRSF000190">
    <property type="entry name" value="Pyd_amn-ph_oxd"/>
    <property type="match status" value="1"/>
</dbReference>
<dbReference type="InterPro" id="IPR012349">
    <property type="entry name" value="Split_barrel_FMN-bd"/>
</dbReference>
<keyword evidence="5" id="KW-0664">Pyridoxine biosynthesis</keyword>
<comment type="pathway">
    <text evidence="5">Cofactor metabolism; pyridoxal 5'-phosphate salvage; pyridoxal 5'-phosphate from pyridoxamine 5'-phosphate: step 1/1.</text>
</comment>
<evidence type="ECO:0000259" key="6">
    <source>
        <dbReference type="Pfam" id="PF01243"/>
    </source>
</evidence>
<dbReference type="EMBL" id="CAXJRC010000008">
    <property type="protein sequence ID" value="CAL2105585.1"/>
    <property type="molecule type" value="Genomic_DNA"/>
</dbReference>
<dbReference type="PANTHER" id="PTHR10851:SF0">
    <property type="entry name" value="PYRIDOXINE-5'-PHOSPHATE OXIDASE"/>
    <property type="match status" value="1"/>
</dbReference>
<feature type="binding site" evidence="5">
    <location>
        <begin position="214"/>
        <end position="216"/>
    </location>
    <ligand>
        <name>substrate</name>
    </ligand>
</feature>
<feature type="binding site" evidence="5">
    <location>
        <position position="150"/>
    </location>
    <ligand>
        <name>substrate</name>
    </ligand>
</feature>
<dbReference type="SUPFAM" id="SSF50475">
    <property type="entry name" value="FMN-binding split barrel"/>
    <property type="match status" value="1"/>
</dbReference>
<comment type="pathway">
    <text evidence="5">Cofactor metabolism; pyridoxal 5'-phosphate salvage; pyridoxal 5'-phosphate from pyridoxine 5'-phosphate: step 1/1.</text>
</comment>
<dbReference type="InterPro" id="IPR019576">
    <property type="entry name" value="Pyridoxamine_oxidase_dimer_C"/>
</dbReference>
<feature type="binding site" evidence="5">
    <location>
        <position position="89"/>
    </location>
    <ligand>
        <name>substrate</name>
    </ligand>
</feature>
<evidence type="ECO:0000256" key="1">
    <source>
        <dbReference type="ARBA" id="ARBA00007301"/>
    </source>
</evidence>
<dbReference type="NCBIfam" id="NF004231">
    <property type="entry name" value="PRK05679.1"/>
    <property type="match status" value="1"/>
</dbReference>
<feature type="domain" description="Pyridoxine 5'-phosphate oxidase dimerisation C-terminal" evidence="7">
    <location>
        <begin position="195"/>
        <end position="236"/>
    </location>
</feature>
<comment type="caution">
    <text evidence="5">Lacks conserved residue(s) required for the propagation of feature annotation.</text>
</comment>
<feature type="binding site" evidence="5">
    <location>
        <begin position="99"/>
        <end position="100"/>
    </location>
    <ligand>
        <name>FMN</name>
        <dbReference type="ChEBI" id="CHEBI:58210"/>
    </ligand>
</feature>
<gene>
    <name evidence="5 8" type="primary">pdxH</name>
    <name evidence="8" type="ORF">T190115A13A_170008</name>
</gene>
<evidence type="ECO:0000259" key="7">
    <source>
        <dbReference type="Pfam" id="PF10590"/>
    </source>
</evidence>
<keyword evidence="4 5" id="KW-0560">Oxidoreductase</keyword>
<comment type="similarity">
    <text evidence="1 5">Belongs to the pyridoxamine 5'-phosphate oxidase family.</text>
</comment>
<evidence type="ECO:0000313" key="9">
    <source>
        <dbReference type="Proteomes" id="UP001497602"/>
    </source>
</evidence>
<evidence type="ECO:0000256" key="2">
    <source>
        <dbReference type="ARBA" id="ARBA00022630"/>
    </source>
</evidence>
<comment type="subunit">
    <text evidence="5">Homodimer.</text>
</comment>
<feature type="binding site" evidence="5">
    <location>
        <position position="208"/>
    </location>
    <ligand>
        <name>FMN</name>
        <dbReference type="ChEBI" id="CHEBI:58210"/>
    </ligand>
</feature>
<dbReference type="Pfam" id="PF01243">
    <property type="entry name" value="PNPOx_N"/>
    <property type="match status" value="1"/>
</dbReference>
<comment type="catalytic activity">
    <reaction evidence="5">
        <text>pyridoxamine 5'-phosphate + O2 + H2O = pyridoxal 5'-phosphate + H2O2 + NH4(+)</text>
        <dbReference type="Rhea" id="RHEA:15817"/>
        <dbReference type="ChEBI" id="CHEBI:15377"/>
        <dbReference type="ChEBI" id="CHEBI:15379"/>
        <dbReference type="ChEBI" id="CHEBI:16240"/>
        <dbReference type="ChEBI" id="CHEBI:28938"/>
        <dbReference type="ChEBI" id="CHEBI:58451"/>
        <dbReference type="ChEBI" id="CHEBI:597326"/>
        <dbReference type="EC" id="1.4.3.5"/>
    </reaction>
</comment>
<comment type="cofactor">
    <cofactor evidence="5">
        <name>FMN</name>
        <dbReference type="ChEBI" id="CHEBI:58210"/>
    </cofactor>
    <text evidence="5">Binds 1 FMN per subunit.</text>
</comment>
<dbReference type="GO" id="GO:0004733">
    <property type="term" value="F:pyridoxamine phosphate oxidase activity"/>
    <property type="evidence" value="ECO:0007669"/>
    <property type="project" value="UniProtKB-EC"/>
</dbReference>
<keyword evidence="9" id="KW-1185">Reference proteome</keyword>
<dbReference type="EC" id="1.4.3.5" evidence="5"/>
<proteinExistence type="inferred from homology"/>
<keyword evidence="3 5" id="KW-0288">FMN</keyword>
<evidence type="ECO:0000256" key="3">
    <source>
        <dbReference type="ARBA" id="ARBA00022643"/>
    </source>
</evidence>
<dbReference type="Proteomes" id="UP001497602">
    <property type="component" value="Unassembled WGS sequence"/>
</dbReference>
<feature type="binding site" evidence="5">
    <location>
        <position position="146"/>
    </location>
    <ligand>
        <name>substrate</name>
    </ligand>
</feature>
<keyword evidence="2 5" id="KW-0285">Flavoprotein</keyword>
<dbReference type="PROSITE" id="PS01064">
    <property type="entry name" value="PYRIDOX_OXIDASE"/>
    <property type="match status" value="1"/>
</dbReference>
<sequence>MRCSLQILLKSVPLPQLLKLPMAHDLSNYRKSYEKQELLEKNCPENPIELFRNWFLTADESEMVDEANAMTIATVGLDGFPKNRVVLLKKYTWEGFIFYTNYNSEKGKAILENNHVCLSFFWPGLEQQIIIKGNAEKLAPNLSDGYFDSRPDGSKLGAWASNQSEVVASREALDQSLVDLEIRFKNQEIPRPEHWGGFLVKPISIEFWQGRPNRMHDRIRYTLQKDFSWILERLAP</sequence>
<comment type="function">
    <text evidence="5">Catalyzes the oxidation of either pyridoxine 5'-phosphate (PNP) or pyridoxamine 5'-phosphate (PMP) into pyridoxal 5'-phosphate (PLP).</text>
</comment>
<dbReference type="Gene3D" id="2.30.110.10">
    <property type="entry name" value="Electron Transport, Fmn-binding Protein, Chain A"/>
    <property type="match status" value="1"/>
</dbReference>
<feature type="domain" description="Pyridoxamine 5'-phosphate oxidase N-terminal" evidence="6">
    <location>
        <begin position="62"/>
        <end position="174"/>
    </location>
</feature>
<dbReference type="NCBIfam" id="TIGR00558">
    <property type="entry name" value="pdxH"/>
    <property type="match status" value="1"/>
</dbReference>